<reference evidence="3" key="1">
    <citation type="journal article" date="2022" name="Gene">
        <title>A genome-led study on the pathogenesis of Fusobacterium necrophorum infections.</title>
        <authorList>
            <person name="Thapa G."/>
            <person name="Jayal A."/>
            <person name="Sikazwe E."/>
            <person name="Perry T."/>
            <person name="Mohammed Al Balushi A."/>
            <person name="Livingstone P."/>
        </authorList>
    </citation>
    <scope>NUCLEOTIDE SEQUENCE</scope>
    <source>
        <strain evidence="3">BRON_8</strain>
    </source>
</reference>
<protein>
    <submittedName>
        <fullName evidence="3">Peptidoglycan-binding protein</fullName>
    </submittedName>
</protein>
<dbReference type="InterPro" id="IPR036365">
    <property type="entry name" value="PGBD-like_sf"/>
</dbReference>
<dbReference type="EMBL" id="JAMGTK010000016">
    <property type="protein sequence ID" value="MDK4512444.1"/>
    <property type="molecule type" value="Genomic_DNA"/>
</dbReference>
<sequence>MKKLVCMLFLILSFVSLAETVIITKTGHCFHASENCRGLNRAKYLYKVDVTEAQAMGLRPCKFSYPGGYHKPKEKQRVSMSRKEINKRLSSLGYTGENAVREFQTDYGLVPDGKVGRNTIRVLKENTY</sequence>
<dbReference type="InterPro" id="IPR036366">
    <property type="entry name" value="PGBDSf"/>
</dbReference>
<name>A0AAW6WD18_9FUSO</name>
<feature type="domain" description="Peptidoglycan binding-like" evidence="2">
    <location>
        <begin position="84"/>
        <end position="123"/>
    </location>
</feature>
<proteinExistence type="predicted"/>
<evidence type="ECO:0000259" key="2">
    <source>
        <dbReference type="Pfam" id="PF01471"/>
    </source>
</evidence>
<accession>A0AAW6WD18</accession>
<dbReference type="InterPro" id="IPR002477">
    <property type="entry name" value="Peptidoglycan-bd-like"/>
</dbReference>
<organism evidence="3 4">
    <name type="scientific">Fusobacterium necrophorum</name>
    <dbReference type="NCBI Taxonomy" id="859"/>
    <lineage>
        <taxon>Bacteria</taxon>
        <taxon>Fusobacteriati</taxon>
        <taxon>Fusobacteriota</taxon>
        <taxon>Fusobacteriia</taxon>
        <taxon>Fusobacteriales</taxon>
        <taxon>Fusobacteriaceae</taxon>
        <taxon>Fusobacterium</taxon>
    </lineage>
</organism>
<dbReference type="RefSeq" id="WP_081111705.1">
    <property type="nucleotide sequence ID" value="NZ_JAMGTK010000016.1"/>
</dbReference>
<dbReference type="AlphaFoldDB" id="A0AAW6WD18"/>
<comment type="caution">
    <text evidence="3">The sequence shown here is derived from an EMBL/GenBank/DDBJ whole genome shotgun (WGS) entry which is preliminary data.</text>
</comment>
<keyword evidence="1" id="KW-0732">Signal</keyword>
<evidence type="ECO:0000256" key="1">
    <source>
        <dbReference type="SAM" id="SignalP"/>
    </source>
</evidence>
<dbReference type="SUPFAM" id="SSF57884">
    <property type="entry name" value="Ada DNA repair protein, N-terminal domain (N-Ada 10)"/>
    <property type="match status" value="1"/>
</dbReference>
<feature type="signal peptide" evidence="1">
    <location>
        <begin position="1"/>
        <end position="18"/>
    </location>
</feature>
<keyword evidence="4" id="KW-1185">Reference proteome</keyword>
<dbReference type="SUPFAM" id="SSF47090">
    <property type="entry name" value="PGBD-like"/>
    <property type="match status" value="1"/>
</dbReference>
<dbReference type="Gene3D" id="1.10.101.10">
    <property type="entry name" value="PGBD-like superfamily/PGBD"/>
    <property type="match status" value="1"/>
</dbReference>
<gene>
    <name evidence="3" type="ORF">MWG07_09310</name>
</gene>
<reference evidence="3" key="2">
    <citation type="submission" date="2022-04" db="EMBL/GenBank/DDBJ databases">
        <authorList>
            <person name="Livingstone P.G."/>
        </authorList>
    </citation>
    <scope>NUCLEOTIDE SEQUENCE</scope>
    <source>
        <strain evidence="3">BRON_8</strain>
    </source>
</reference>
<evidence type="ECO:0000313" key="3">
    <source>
        <dbReference type="EMBL" id="MDK4512444.1"/>
    </source>
</evidence>
<dbReference type="InterPro" id="IPR035451">
    <property type="entry name" value="Ada-like_dom_sf"/>
</dbReference>
<dbReference type="Proteomes" id="UP001173223">
    <property type="component" value="Unassembled WGS sequence"/>
</dbReference>
<dbReference type="Pfam" id="PF01471">
    <property type="entry name" value="PG_binding_1"/>
    <property type="match status" value="1"/>
</dbReference>
<feature type="chain" id="PRO_5043644672" evidence="1">
    <location>
        <begin position="19"/>
        <end position="128"/>
    </location>
</feature>
<evidence type="ECO:0000313" key="4">
    <source>
        <dbReference type="Proteomes" id="UP001173223"/>
    </source>
</evidence>